<keyword evidence="6" id="KW-0670">Pyruvate</keyword>
<keyword evidence="7" id="KW-1185">Reference proteome</keyword>
<sequence>MISSHDLIELLREHDVDFYSGVPDSLLKEFCRAISNADDGITHVTACNEGAAMGMAIGHYLATGHIPAIYLQNSGLGNLINPYCSLADIHVYAIPALLIIGWRGELADNGEQLHDEPQHVKQGRVTLPLLETLDIPYYVVDGNEADLPTNVASLLEQAKHEQRAVALVCRKNTFSPTPAERHVANPAAEKGVMTREEIVACCLDILPNTLPIVSTTGMLSRELYELRERDQLSHEKDFLTVGGMGHASQIALGIALANPQRRVVCMDGDGAVLMHMGGLTNISQVDNILHIVINNGAHASVGGQVTLAANLCLSEIAHAIGYSYTQTVATSLELALSLTHALSRPQNAFIEVLCRSGHRADLGRPKRTPIENKTDFMHFLQA</sequence>
<name>A0A2U1TXF9_9GAMM</name>
<dbReference type="CDD" id="cd07035">
    <property type="entry name" value="TPP_PYR_POX_like"/>
    <property type="match status" value="1"/>
</dbReference>
<dbReference type="InterPro" id="IPR051818">
    <property type="entry name" value="TPP_dependent_decarboxylase"/>
</dbReference>
<evidence type="ECO:0000256" key="1">
    <source>
        <dbReference type="ARBA" id="ARBA00022793"/>
    </source>
</evidence>
<dbReference type="GO" id="GO:0032923">
    <property type="term" value="P:organic phosphonate biosynthetic process"/>
    <property type="evidence" value="ECO:0007669"/>
    <property type="project" value="InterPro"/>
</dbReference>
<comment type="caution">
    <text evidence="6">The sequence shown here is derived from an EMBL/GenBank/DDBJ whole genome shotgun (WGS) entry which is preliminary data.</text>
</comment>
<dbReference type="Pfam" id="PF02775">
    <property type="entry name" value="TPP_enzyme_C"/>
    <property type="match status" value="1"/>
</dbReference>
<dbReference type="PROSITE" id="PS00187">
    <property type="entry name" value="TPP_ENZYMES"/>
    <property type="match status" value="1"/>
</dbReference>
<gene>
    <name evidence="6" type="primary">aepY</name>
    <name evidence="6" type="ORF">DDT56_14110</name>
</gene>
<proteinExistence type="predicted"/>
<dbReference type="InterPro" id="IPR000399">
    <property type="entry name" value="TPP-bd_CS"/>
</dbReference>
<reference evidence="6 7" key="1">
    <citation type="submission" date="2018-04" db="EMBL/GenBank/DDBJ databases">
        <title>Brenneria corticis sp.nov.</title>
        <authorList>
            <person name="Li Y."/>
        </authorList>
    </citation>
    <scope>NUCLEOTIDE SEQUENCE [LARGE SCALE GENOMIC DNA]</scope>
    <source>
        <strain evidence="6 7">CFCC 11842</strain>
    </source>
</reference>
<dbReference type="GO" id="GO:0000287">
    <property type="term" value="F:magnesium ion binding"/>
    <property type="evidence" value="ECO:0007669"/>
    <property type="project" value="InterPro"/>
</dbReference>
<protein>
    <submittedName>
        <fullName evidence="6">Phosphonopyruvate decarboxylase</fullName>
    </submittedName>
</protein>
<dbReference type="InterPro" id="IPR012001">
    <property type="entry name" value="Thiamin_PyroP_enz_TPP-bd_dom"/>
</dbReference>
<dbReference type="PANTHER" id="PTHR42818">
    <property type="entry name" value="SULFOPYRUVATE DECARBOXYLASE SUBUNIT ALPHA"/>
    <property type="match status" value="1"/>
</dbReference>
<dbReference type="GO" id="GO:0033980">
    <property type="term" value="F:phosphonopyruvate decarboxylase activity"/>
    <property type="evidence" value="ECO:0007669"/>
    <property type="project" value="InterPro"/>
</dbReference>
<evidence type="ECO:0000313" key="7">
    <source>
        <dbReference type="Proteomes" id="UP000296159"/>
    </source>
</evidence>
<dbReference type="EMBL" id="QDKH01000015">
    <property type="protein sequence ID" value="PWC14042.1"/>
    <property type="molecule type" value="Genomic_DNA"/>
</dbReference>
<feature type="domain" description="Thiamine pyrophosphate enzyme N-terminal TPP-binding" evidence="5">
    <location>
        <begin position="5"/>
        <end position="117"/>
    </location>
</feature>
<keyword evidence="3" id="KW-0456">Lyase</keyword>
<dbReference type="InterPro" id="IPR011766">
    <property type="entry name" value="TPP_enzyme_TPP-bd"/>
</dbReference>
<dbReference type="NCBIfam" id="TIGR03297">
    <property type="entry name" value="Ppyr-DeCO2ase"/>
    <property type="match status" value="1"/>
</dbReference>
<dbReference type="AlphaFoldDB" id="A0A2U1TXF9"/>
<dbReference type="CDD" id="cd03371">
    <property type="entry name" value="TPP_PpyrDC"/>
    <property type="match status" value="1"/>
</dbReference>
<evidence type="ECO:0000256" key="3">
    <source>
        <dbReference type="ARBA" id="ARBA00023239"/>
    </source>
</evidence>
<dbReference type="RefSeq" id="WP_136167073.1">
    <property type="nucleotide sequence ID" value="NZ_KZ819082.1"/>
</dbReference>
<dbReference type="SUPFAM" id="SSF52518">
    <property type="entry name" value="Thiamin diphosphate-binding fold (THDP-binding)"/>
    <property type="match status" value="2"/>
</dbReference>
<dbReference type="PANTHER" id="PTHR42818:SF1">
    <property type="entry name" value="SULFOPYRUVATE DECARBOXYLASE"/>
    <property type="match status" value="1"/>
</dbReference>
<dbReference type="Pfam" id="PF02776">
    <property type="entry name" value="TPP_enzyme_N"/>
    <property type="match status" value="1"/>
</dbReference>
<feature type="domain" description="Thiamine pyrophosphate enzyme TPP-binding" evidence="4">
    <location>
        <begin position="238"/>
        <end position="352"/>
    </location>
</feature>
<dbReference type="Proteomes" id="UP000296159">
    <property type="component" value="Unassembled WGS sequence"/>
</dbReference>
<evidence type="ECO:0000259" key="5">
    <source>
        <dbReference type="Pfam" id="PF02776"/>
    </source>
</evidence>
<keyword evidence="1" id="KW-0210">Decarboxylase</keyword>
<dbReference type="InterPro" id="IPR029061">
    <property type="entry name" value="THDP-binding"/>
</dbReference>
<dbReference type="GO" id="GO:0030976">
    <property type="term" value="F:thiamine pyrophosphate binding"/>
    <property type="evidence" value="ECO:0007669"/>
    <property type="project" value="InterPro"/>
</dbReference>
<evidence type="ECO:0000259" key="4">
    <source>
        <dbReference type="Pfam" id="PF02775"/>
    </source>
</evidence>
<accession>A0A2U1TXF9</accession>
<evidence type="ECO:0000256" key="2">
    <source>
        <dbReference type="ARBA" id="ARBA00023052"/>
    </source>
</evidence>
<dbReference type="Gene3D" id="3.40.50.970">
    <property type="match status" value="2"/>
</dbReference>
<organism evidence="6 7">
    <name type="scientific">Brenneria corticis</name>
    <dbReference type="NCBI Taxonomy" id="2173106"/>
    <lineage>
        <taxon>Bacteria</taxon>
        <taxon>Pseudomonadati</taxon>
        <taxon>Pseudomonadota</taxon>
        <taxon>Gammaproteobacteria</taxon>
        <taxon>Enterobacterales</taxon>
        <taxon>Pectobacteriaceae</taxon>
        <taxon>Brenneria</taxon>
    </lineage>
</organism>
<dbReference type="InterPro" id="IPR017684">
    <property type="entry name" value="Phosphono-pyrv_decarboxylase"/>
</dbReference>
<keyword evidence="2" id="KW-0786">Thiamine pyrophosphate</keyword>
<evidence type="ECO:0000313" key="6">
    <source>
        <dbReference type="EMBL" id="PWC14042.1"/>
    </source>
</evidence>